<dbReference type="RefSeq" id="WP_042070477.1">
    <property type="nucleotide sequence ID" value="NZ_SHKO01000005.1"/>
</dbReference>
<keyword evidence="2" id="KW-0963">Cytoplasm</keyword>
<dbReference type="PROSITE" id="PS00352">
    <property type="entry name" value="CSD_1"/>
    <property type="match status" value="1"/>
</dbReference>
<organism evidence="5 6">
    <name type="scientific">Advenella incenata</name>
    <dbReference type="NCBI Taxonomy" id="267800"/>
    <lineage>
        <taxon>Bacteria</taxon>
        <taxon>Pseudomonadati</taxon>
        <taxon>Pseudomonadota</taxon>
        <taxon>Betaproteobacteria</taxon>
        <taxon>Burkholderiales</taxon>
        <taxon>Alcaligenaceae</taxon>
    </lineage>
</organism>
<comment type="caution">
    <text evidence="5">The sequence shown here is derived from an EMBL/GenBank/DDBJ whole genome shotgun (WGS) entry which is preliminary data.</text>
</comment>
<protein>
    <submittedName>
        <fullName evidence="5">Putative cold-shock DNA-binding protein</fullName>
    </submittedName>
</protein>
<sequence length="70" mass="8103">MKLSEETVGTIKCYFPLKGYGFITRQAGKDLFFHFRDVRGEEWALEGVKVGFRVQRSEKGLQAVDIYRIS</sequence>
<gene>
    <name evidence="5" type="ORF">EV681_4484</name>
</gene>
<dbReference type="SMART" id="SM00357">
    <property type="entry name" value="CSP"/>
    <property type="match status" value="1"/>
</dbReference>
<dbReference type="GO" id="GO:0005829">
    <property type="term" value="C:cytosol"/>
    <property type="evidence" value="ECO:0007669"/>
    <property type="project" value="UniProtKB-ARBA"/>
</dbReference>
<accession>A0A4Q7V788</accession>
<dbReference type="PROSITE" id="PS51857">
    <property type="entry name" value="CSD_2"/>
    <property type="match status" value="1"/>
</dbReference>
<dbReference type="PIRSF" id="PIRSF002599">
    <property type="entry name" value="Cold_shock_A"/>
    <property type="match status" value="1"/>
</dbReference>
<dbReference type="OrthoDB" id="72963at2"/>
<feature type="domain" description="CSD" evidence="4">
    <location>
        <begin position="6"/>
        <end position="68"/>
    </location>
</feature>
<dbReference type="Proteomes" id="UP000293398">
    <property type="component" value="Unassembled WGS sequence"/>
</dbReference>
<dbReference type="SUPFAM" id="SSF50249">
    <property type="entry name" value="Nucleic acid-binding proteins"/>
    <property type="match status" value="1"/>
</dbReference>
<evidence type="ECO:0000256" key="2">
    <source>
        <dbReference type="ARBA" id="ARBA00022490"/>
    </source>
</evidence>
<dbReference type="Gene3D" id="2.40.50.140">
    <property type="entry name" value="Nucleic acid-binding proteins"/>
    <property type="match status" value="1"/>
</dbReference>
<dbReference type="EMBL" id="SHKO01000005">
    <property type="protein sequence ID" value="RZT91724.1"/>
    <property type="molecule type" value="Genomic_DNA"/>
</dbReference>
<reference evidence="5 6" key="1">
    <citation type="submission" date="2019-02" db="EMBL/GenBank/DDBJ databases">
        <title>Genomic Encyclopedia of Type Strains, Phase IV (KMG-IV): sequencing the most valuable type-strain genomes for metagenomic binning, comparative biology and taxonomic classification.</title>
        <authorList>
            <person name="Goeker M."/>
        </authorList>
    </citation>
    <scope>NUCLEOTIDE SEQUENCE [LARGE SCALE GENOMIC DNA]</scope>
    <source>
        <strain evidence="5 6">DSM 23814</strain>
    </source>
</reference>
<dbReference type="InterPro" id="IPR012156">
    <property type="entry name" value="Cold_shock_CspA"/>
</dbReference>
<proteinExistence type="predicted"/>
<keyword evidence="6" id="KW-1185">Reference proteome</keyword>
<evidence type="ECO:0000256" key="3">
    <source>
        <dbReference type="RuleBase" id="RU000408"/>
    </source>
</evidence>
<evidence type="ECO:0000259" key="4">
    <source>
        <dbReference type="PROSITE" id="PS51857"/>
    </source>
</evidence>
<dbReference type="InterPro" id="IPR002059">
    <property type="entry name" value="CSP_DNA-bd"/>
</dbReference>
<dbReference type="AlphaFoldDB" id="A0A4Q7V788"/>
<evidence type="ECO:0000313" key="6">
    <source>
        <dbReference type="Proteomes" id="UP000293398"/>
    </source>
</evidence>
<dbReference type="InterPro" id="IPR011129">
    <property type="entry name" value="CSD"/>
</dbReference>
<keyword evidence="5" id="KW-0238">DNA-binding</keyword>
<dbReference type="GO" id="GO:0003677">
    <property type="term" value="F:DNA binding"/>
    <property type="evidence" value="ECO:0007669"/>
    <property type="project" value="UniProtKB-KW"/>
</dbReference>
<name>A0A4Q7V788_9BURK</name>
<dbReference type="InterPro" id="IPR019844">
    <property type="entry name" value="CSD_CS"/>
</dbReference>
<comment type="subcellular location">
    <subcellularLocation>
        <location evidence="1 3">Cytoplasm</location>
    </subcellularLocation>
</comment>
<dbReference type="Pfam" id="PF00313">
    <property type="entry name" value="CSD"/>
    <property type="match status" value="1"/>
</dbReference>
<evidence type="ECO:0000313" key="5">
    <source>
        <dbReference type="EMBL" id="RZT91724.1"/>
    </source>
</evidence>
<evidence type="ECO:0000256" key="1">
    <source>
        <dbReference type="ARBA" id="ARBA00004496"/>
    </source>
</evidence>
<dbReference type="InterPro" id="IPR012340">
    <property type="entry name" value="NA-bd_OB-fold"/>
</dbReference>